<feature type="binding site" evidence="6">
    <location>
        <position position="204"/>
    </location>
    <ligand>
        <name>NAD(+)</name>
        <dbReference type="ChEBI" id="CHEBI:57540"/>
    </ligand>
</feature>
<comment type="subcellular location">
    <subcellularLocation>
        <location evidence="6">Cytoplasm</location>
    </subcellularLocation>
</comment>
<dbReference type="InterPro" id="IPR017437">
    <property type="entry name" value="ATP-NAD_kinase_PpnK-typ_C"/>
</dbReference>
<dbReference type="Pfam" id="PF01513">
    <property type="entry name" value="NAD_kinase"/>
    <property type="match status" value="1"/>
</dbReference>
<dbReference type="AlphaFoldDB" id="A0A6J4RKY0"/>
<evidence type="ECO:0000256" key="1">
    <source>
        <dbReference type="ARBA" id="ARBA00022679"/>
    </source>
</evidence>
<comment type="similarity">
    <text evidence="6">Belongs to the NAD kinase family.</text>
</comment>
<keyword evidence="4 6" id="KW-0520">NAD</keyword>
<comment type="function">
    <text evidence="6">Involved in the regulation of the intracellular balance of NAD and NADP, and is a key enzyme in the biosynthesis of NADP. Catalyzes specifically the phosphorylation on 2'-hydroxyl of the adenosine moiety of NAD to yield NADP.</text>
</comment>
<dbReference type="GO" id="GO:0019674">
    <property type="term" value="P:NAD+ metabolic process"/>
    <property type="evidence" value="ECO:0007669"/>
    <property type="project" value="InterPro"/>
</dbReference>
<feature type="binding site" evidence="6">
    <location>
        <begin position="139"/>
        <end position="140"/>
    </location>
    <ligand>
        <name>NAD(+)</name>
        <dbReference type="ChEBI" id="CHEBI:57540"/>
    </ligand>
</feature>
<keyword evidence="6" id="KW-0963">Cytoplasm</keyword>
<organism evidence="7">
    <name type="scientific">uncultured Solirubrobacteraceae bacterium</name>
    <dbReference type="NCBI Taxonomy" id="1162706"/>
    <lineage>
        <taxon>Bacteria</taxon>
        <taxon>Bacillati</taxon>
        <taxon>Actinomycetota</taxon>
        <taxon>Thermoleophilia</taxon>
        <taxon>Solirubrobacterales</taxon>
        <taxon>Solirubrobacteraceae</taxon>
        <taxon>environmental samples</taxon>
    </lineage>
</organism>
<dbReference type="GO" id="GO:0005737">
    <property type="term" value="C:cytoplasm"/>
    <property type="evidence" value="ECO:0007669"/>
    <property type="project" value="UniProtKB-SubCell"/>
</dbReference>
<feature type="binding site" evidence="6">
    <location>
        <begin position="69"/>
        <end position="70"/>
    </location>
    <ligand>
        <name>NAD(+)</name>
        <dbReference type="ChEBI" id="CHEBI:57540"/>
    </ligand>
</feature>
<dbReference type="EMBL" id="CADCVL010000181">
    <property type="protein sequence ID" value="CAA9475952.1"/>
    <property type="molecule type" value="Genomic_DNA"/>
</dbReference>
<evidence type="ECO:0000256" key="4">
    <source>
        <dbReference type="ARBA" id="ARBA00023027"/>
    </source>
</evidence>
<evidence type="ECO:0000256" key="5">
    <source>
        <dbReference type="ARBA" id="ARBA00047925"/>
    </source>
</evidence>
<dbReference type="HAMAP" id="MF_00361">
    <property type="entry name" value="NAD_kinase"/>
    <property type="match status" value="1"/>
</dbReference>
<reference evidence="7" key="1">
    <citation type="submission" date="2020-02" db="EMBL/GenBank/DDBJ databases">
        <authorList>
            <person name="Meier V. D."/>
        </authorList>
    </citation>
    <scope>NUCLEOTIDE SEQUENCE</scope>
    <source>
        <strain evidence="7">AVDCRST_MAG65</strain>
    </source>
</reference>
<dbReference type="Pfam" id="PF20143">
    <property type="entry name" value="NAD_kinase_C"/>
    <property type="match status" value="1"/>
</dbReference>
<feature type="binding site" evidence="6">
    <location>
        <position position="167"/>
    </location>
    <ligand>
        <name>NAD(+)</name>
        <dbReference type="ChEBI" id="CHEBI:57540"/>
    </ligand>
</feature>
<gene>
    <name evidence="6" type="primary">nadK</name>
    <name evidence="7" type="ORF">AVDCRST_MAG65-1116</name>
</gene>
<dbReference type="InterPro" id="IPR016064">
    <property type="entry name" value="NAD/diacylglycerol_kinase_sf"/>
</dbReference>
<comment type="catalytic activity">
    <reaction evidence="5 6">
        <text>NAD(+) + ATP = ADP + NADP(+) + H(+)</text>
        <dbReference type="Rhea" id="RHEA:18629"/>
        <dbReference type="ChEBI" id="CHEBI:15378"/>
        <dbReference type="ChEBI" id="CHEBI:30616"/>
        <dbReference type="ChEBI" id="CHEBI:57540"/>
        <dbReference type="ChEBI" id="CHEBI:58349"/>
        <dbReference type="ChEBI" id="CHEBI:456216"/>
        <dbReference type="EC" id="2.7.1.23"/>
    </reaction>
</comment>
<accession>A0A6J4RKY0</accession>
<comment type="cofactor">
    <cofactor evidence="6">
        <name>a divalent metal cation</name>
        <dbReference type="ChEBI" id="CHEBI:60240"/>
    </cofactor>
</comment>
<keyword evidence="6" id="KW-0547">Nucleotide-binding</keyword>
<evidence type="ECO:0000256" key="2">
    <source>
        <dbReference type="ARBA" id="ARBA00022777"/>
    </source>
</evidence>
<dbReference type="InterPro" id="IPR002504">
    <property type="entry name" value="NADK"/>
</dbReference>
<proteinExistence type="inferred from homology"/>
<feature type="binding site" evidence="6">
    <location>
        <position position="169"/>
    </location>
    <ligand>
        <name>NAD(+)</name>
        <dbReference type="ChEBI" id="CHEBI:57540"/>
    </ligand>
</feature>
<dbReference type="Gene3D" id="3.40.50.10330">
    <property type="entry name" value="Probable inorganic polyphosphate/atp-NAD kinase, domain 1"/>
    <property type="match status" value="1"/>
</dbReference>
<dbReference type="SUPFAM" id="SSF111331">
    <property type="entry name" value="NAD kinase/diacylglycerol kinase-like"/>
    <property type="match status" value="1"/>
</dbReference>
<feature type="binding site" evidence="6">
    <location>
        <position position="240"/>
    </location>
    <ligand>
        <name>NAD(+)</name>
        <dbReference type="ChEBI" id="CHEBI:57540"/>
    </ligand>
</feature>
<keyword evidence="3 6" id="KW-0521">NADP</keyword>
<dbReference type="GO" id="GO:0003951">
    <property type="term" value="F:NAD+ kinase activity"/>
    <property type="evidence" value="ECO:0007669"/>
    <property type="project" value="UniProtKB-UniRule"/>
</dbReference>
<dbReference type="PANTHER" id="PTHR20275:SF0">
    <property type="entry name" value="NAD KINASE"/>
    <property type="match status" value="1"/>
</dbReference>
<dbReference type="EC" id="2.7.1.23" evidence="6"/>
<keyword evidence="1 6" id="KW-0808">Transferase</keyword>
<dbReference type="GO" id="GO:0006741">
    <property type="term" value="P:NADP+ biosynthetic process"/>
    <property type="evidence" value="ECO:0007669"/>
    <property type="project" value="UniProtKB-UniRule"/>
</dbReference>
<keyword evidence="6" id="KW-0067">ATP-binding</keyword>
<evidence type="ECO:0000256" key="3">
    <source>
        <dbReference type="ARBA" id="ARBA00022857"/>
    </source>
</evidence>
<keyword evidence="2 6" id="KW-0418">Kinase</keyword>
<dbReference type="Gene3D" id="2.60.200.30">
    <property type="entry name" value="Probable inorganic polyphosphate/atp-NAD kinase, domain 2"/>
    <property type="match status" value="1"/>
</dbReference>
<dbReference type="InterPro" id="IPR017438">
    <property type="entry name" value="ATP-NAD_kinase_N"/>
</dbReference>
<feature type="active site" description="Proton acceptor" evidence="6">
    <location>
        <position position="69"/>
    </location>
</feature>
<comment type="caution">
    <text evidence="6">Lacks conserved residue(s) required for the propagation of feature annotation.</text>
</comment>
<sequence length="283" mass="30079">MRVNVVTHPRAPVTSAHLKLVIEAARKAGVLLRFDAAETRKHGLVPGRCVEVDAPWSADVDLCAVLGGDGTILSALRTYADTGVPVFAVNFGLVGFLATIIEPDSMGEDLLQAFRGEFDTFELPSITVGRPQGTWTAFNDVSVHRKAGLPVARLAYAMSGEEIGRVRCDGLVVATPQGSTGYNLANGGPVLAWGVEGFVVSFIAPHSLTARALVVAAGDHMTINNASRTGDPVEVHVDGQPACEIPAGEDVNVEFARSRSLLAQLPGATFYHRLRERFGRLAN</sequence>
<name>A0A6J4RKY0_9ACTN</name>
<dbReference type="GO" id="GO:0005524">
    <property type="term" value="F:ATP binding"/>
    <property type="evidence" value="ECO:0007669"/>
    <property type="project" value="UniProtKB-KW"/>
</dbReference>
<dbReference type="GO" id="GO:0046872">
    <property type="term" value="F:metal ion binding"/>
    <property type="evidence" value="ECO:0007669"/>
    <property type="project" value="UniProtKB-UniRule"/>
</dbReference>
<evidence type="ECO:0000313" key="7">
    <source>
        <dbReference type="EMBL" id="CAA9475952.1"/>
    </source>
</evidence>
<dbReference type="PANTHER" id="PTHR20275">
    <property type="entry name" value="NAD KINASE"/>
    <property type="match status" value="1"/>
</dbReference>
<dbReference type="GO" id="GO:0051287">
    <property type="term" value="F:NAD binding"/>
    <property type="evidence" value="ECO:0007669"/>
    <property type="project" value="UniProtKB-ARBA"/>
</dbReference>
<protein>
    <recommendedName>
        <fullName evidence="6">NAD kinase</fullName>
        <ecNumber evidence="6">2.7.1.23</ecNumber>
    </recommendedName>
    <alternativeName>
        <fullName evidence="6">ATP-dependent NAD kinase</fullName>
    </alternativeName>
</protein>
<evidence type="ECO:0000256" key="6">
    <source>
        <dbReference type="HAMAP-Rule" id="MF_00361"/>
    </source>
</evidence>